<dbReference type="Proteomes" id="UP001345827">
    <property type="component" value="Unassembled WGS sequence"/>
</dbReference>
<protein>
    <submittedName>
        <fullName evidence="3">Uncharacterized protein</fullName>
    </submittedName>
</protein>
<gene>
    <name evidence="3" type="ORF">LTR25_010253</name>
</gene>
<reference evidence="3 4" key="1">
    <citation type="submission" date="2023-06" db="EMBL/GenBank/DDBJ databases">
        <title>Black Yeasts Isolated from many extreme environments.</title>
        <authorList>
            <person name="Coleine C."/>
            <person name="Stajich J.E."/>
            <person name="Selbmann L."/>
        </authorList>
    </citation>
    <scope>NUCLEOTIDE SEQUENCE [LARGE SCALE GENOMIC DNA]</scope>
    <source>
        <strain evidence="3 4">CCFEE 5887</strain>
    </source>
</reference>
<comment type="caution">
    <text evidence="3">The sequence shown here is derived from an EMBL/GenBank/DDBJ whole genome shotgun (WGS) entry which is preliminary data.</text>
</comment>
<proteinExistence type="predicted"/>
<evidence type="ECO:0000256" key="1">
    <source>
        <dbReference type="SAM" id="MobiDB-lite"/>
    </source>
</evidence>
<keyword evidence="2" id="KW-0472">Membrane</keyword>
<evidence type="ECO:0000256" key="2">
    <source>
        <dbReference type="SAM" id="Phobius"/>
    </source>
</evidence>
<accession>A0AAV9PTU6</accession>
<keyword evidence="2" id="KW-0812">Transmembrane</keyword>
<evidence type="ECO:0000313" key="3">
    <source>
        <dbReference type="EMBL" id="KAK5528640.1"/>
    </source>
</evidence>
<feature type="transmembrane region" description="Helical" evidence="2">
    <location>
        <begin position="31"/>
        <end position="51"/>
    </location>
</feature>
<dbReference type="EMBL" id="JAXLQG010000025">
    <property type="protein sequence ID" value="KAK5528640.1"/>
    <property type="molecule type" value="Genomic_DNA"/>
</dbReference>
<feature type="region of interest" description="Disordered" evidence="1">
    <location>
        <begin position="80"/>
        <end position="122"/>
    </location>
</feature>
<keyword evidence="2" id="KW-1133">Transmembrane helix</keyword>
<evidence type="ECO:0000313" key="4">
    <source>
        <dbReference type="Proteomes" id="UP001345827"/>
    </source>
</evidence>
<organism evidence="3 4">
    <name type="scientific">Vermiconidia calcicola</name>
    <dbReference type="NCBI Taxonomy" id="1690605"/>
    <lineage>
        <taxon>Eukaryota</taxon>
        <taxon>Fungi</taxon>
        <taxon>Dikarya</taxon>
        <taxon>Ascomycota</taxon>
        <taxon>Pezizomycotina</taxon>
        <taxon>Dothideomycetes</taxon>
        <taxon>Dothideomycetidae</taxon>
        <taxon>Mycosphaerellales</taxon>
        <taxon>Extremaceae</taxon>
        <taxon>Vermiconidia</taxon>
    </lineage>
</organism>
<keyword evidence="4" id="KW-1185">Reference proteome</keyword>
<sequence>MMLLKREKCKNPSADVDICAKYVTTFQTTGIPLIIGLTLFAILLAIMFVIVRKNRKKRKAEEAEKHRNIDDDVELEFNVSTHKQQRYNGQGPQHQHQHQHSAPDFAPDLETGFEANGPPPKY</sequence>
<name>A0AAV9PTU6_9PEZI</name>
<feature type="compositionally biased region" description="Polar residues" evidence="1">
    <location>
        <begin position="80"/>
        <end position="92"/>
    </location>
</feature>
<dbReference type="AlphaFoldDB" id="A0AAV9PTU6"/>